<evidence type="ECO:0000259" key="3">
    <source>
        <dbReference type="Pfam" id="PF12770"/>
    </source>
</evidence>
<protein>
    <submittedName>
        <fullName evidence="4">Tetratricopeptide repeat-containing protein</fullName>
    </submittedName>
</protein>
<feature type="region of interest" description="Disordered" evidence="2">
    <location>
        <begin position="363"/>
        <end position="396"/>
    </location>
</feature>
<organism evidence="4">
    <name type="scientific">Candidatus Kentrum sp. LFY</name>
    <dbReference type="NCBI Taxonomy" id="2126342"/>
    <lineage>
        <taxon>Bacteria</taxon>
        <taxon>Pseudomonadati</taxon>
        <taxon>Pseudomonadota</taxon>
        <taxon>Gammaproteobacteria</taxon>
        <taxon>Candidatus Kentrum</taxon>
    </lineage>
</organism>
<feature type="compositionally biased region" description="Polar residues" evidence="2">
    <location>
        <begin position="319"/>
        <end position="328"/>
    </location>
</feature>
<dbReference type="InterPro" id="IPR011990">
    <property type="entry name" value="TPR-like_helical_dom_sf"/>
</dbReference>
<feature type="region of interest" description="Disordered" evidence="2">
    <location>
        <begin position="315"/>
        <end position="348"/>
    </location>
</feature>
<dbReference type="EMBL" id="CAADFN010000032">
    <property type="protein sequence ID" value="VFK17456.1"/>
    <property type="molecule type" value="Genomic_DNA"/>
</dbReference>
<feature type="domain" description="CHAT" evidence="3">
    <location>
        <begin position="2"/>
        <end position="279"/>
    </location>
</feature>
<dbReference type="Pfam" id="PF12770">
    <property type="entry name" value="CHAT"/>
    <property type="match status" value="1"/>
</dbReference>
<feature type="region of interest" description="Disordered" evidence="2">
    <location>
        <begin position="42"/>
        <end position="76"/>
    </location>
</feature>
<accession>A0A450WKA8</accession>
<dbReference type="Gene3D" id="3.40.50.300">
    <property type="entry name" value="P-loop containing nucleotide triphosphate hydrolases"/>
    <property type="match status" value="1"/>
</dbReference>
<sequence>MLTIASTNVTVLSQPWELMQDANGLLTFRGVTIRRQLRETKNIPRYGFQRPPQITDTSLNNRRQSVGSQEDRNRSSLPRAAPLRILLIVARPKDAGFIDPRNSIPPILDAVESLPGQVEVDFCEPPTLAELQRRIRAAKQTDRPYHIVHFDGHGSMMEFANPGPDQPAQEVVLCFEDDAHRIGPVTGRRLGGLLAENHIPVVILEACRGAYLSDREIYTSVAPALLEGGVGSVVAFSHTVHIEAARILVEHFYRELVAGSNVGKAVDLARKALHKHPQRWLSYGPDAETLELADWFIPQLYQAGDDPVLLHTEHRASTPLGNRTTRSLSEVEGTEAEGLPGAGNNREPTWKRWMKAIMGRASTPLGARTARSPSEGEGSEPQQGAQSSSHTSHFELHPSFPPLPQYRFHGRAPELLELERAFRRHPAVLLHAMGGMGKTALAREAAHWWLRKGAIGHAVFHSFERLAGAERVVQVLGQAIEGDSFSALSSDEQWRRAVELFHEHPVLLVWDNFESTLPQFAEPQDLVGWSRRDSAVFHADSAGDTEMPDDGPDGGIQRAPKPAPLPGQDGARAYSTLQLGDPSGDDPITGFSDESRELLLRLYRELTAATDQQRPKGKLLITCRPGEIFLSLPDGAKLELQGLHPADALYLLRAVMKQKSIDPERPGYERFQIDDLLKMLAWHPLSIELVTPHLKDLAPEEIRDEFARHLERFVDEDHPEKRNRSLLASLGFSVGRLSPKAREVLPLLGWFRGGVLERFLLQFTELGPAAWESIRAELAATALIRVEEVGAKVRYLTLHPTLTFFASPEPVGAERFLAVYLGVTVAVSHMLRGQYPTAGMAAAMREEGNLRYALTLAFDRGKHQEGWRIAATLGDYLERAGRLRERDALLVWVKEHLPLLGEADEAACDAIRQHAWSLFEQGEPQAAREQLEALLARLQRVDGGPFQIAMTQQYLGRIHIVTGRSRLALPLVQAAIAVFEQLGEKQRGNLAAILGDLCYAYRDLGHFGKALAAAGQALTIVRELGHKREVATALGVTASILMAAQRHAEAEQRYLAALATARRVGDAKLEADFLQHLGGLYHKQGRHSEARQSFQEAIRRFQVAGNREGEISTCDLLATAERDQGRLDEAEAWYARAREMAEQRRDQRKLAATAHNLSVLYLQRAIQETDSAARAAWLEKAVASTRAGLGIFLAMRNEPDAASSWFQLGVLCQLSGDLKAAEENTRQALVIYEPLNHPHLLQVYDLLIEIARARGDEAAAGGWQTKRDAKIAELEQLWAGG</sequence>
<dbReference type="SMART" id="SM00028">
    <property type="entry name" value="TPR"/>
    <property type="match status" value="6"/>
</dbReference>
<name>A0A450WKA8_9GAMM</name>
<dbReference type="SUPFAM" id="SSF52540">
    <property type="entry name" value="P-loop containing nucleoside triphosphate hydrolases"/>
    <property type="match status" value="1"/>
</dbReference>
<dbReference type="SUPFAM" id="SSF48452">
    <property type="entry name" value="TPR-like"/>
    <property type="match status" value="2"/>
</dbReference>
<feature type="compositionally biased region" description="Polar residues" evidence="2">
    <location>
        <begin position="380"/>
        <end position="391"/>
    </location>
</feature>
<evidence type="ECO:0000313" key="4">
    <source>
        <dbReference type="EMBL" id="VFK17456.1"/>
    </source>
</evidence>
<dbReference type="InterPro" id="IPR027417">
    <property type="entry name" value="P-loop_NTPase"/>
</dbReference>
<reference evidence="4" key="1">
    <citation type="submission" date="2019-02" db="EMBL/GenBank/DDBJ databases">
        <authorList>
            <person name="Gruber-Vodicka R. H."/>
            <person name="Seah K. B. B."/>
        </authorList>
    </citation>
    <scope>NUCLEOTIDE SEQUENCE</scope>
    <source>
        <strain evidence="4">BECK_BY7</strain>
    </source>
</reference>
<keyword evidence="1" id="KW-0802">TPR repeat</keyword>
<feature type="repeat" description="TPR" evidence="1">
    <location>
        <begin position="1071"/>
        <end position="1104"/>
    </location>
</feature>
<feature type="compositionally biased region" description="Polar residues" evidence="2">
    <location>
        <begin position="52"/>
        <end position="68"/>
    </location>
</feature>
<proteinExistence type="predicted"/>
<gene>
    <name evidence="4" type="ORF">BECKLFY1418C_GA0070996_10325</name>
</gene>
<feature type="region of interest" description="Disordered" evidence="2">
    <location>
        <begin position="541"/>
        <end position="590"/>
    </location>
</feature>
<dbReference type="PANTHER" id="PTHR47691">
    <property type="entry name" value="REGULATOR-RELATED"/>
    <property type="match status" value="1"/>
</dbReference>
<dbReference type="Pfam" id="PF13374">
    <property type="entry name" value="TPR_10"/>
    <property type="match status" value="1"/>
</dbReference>
<dbReference type="PROSITE" id="PS50005">
    <property type="entry name" value="TPR"/>
    <property type="match status" value="1"/>
</dbReference>
<evidence type="ECO:0000256" key="1">
    <source>
        <dbReference type="PROSITE-ProRule" id="PRU00339"/>
    </source>
</evidence>
<dbReference type="PANTHER" id="PTHR47691:SF3">
    <property type="entry name" value="HTH-TYPE TRANSCRIPTIONAL REGULATOR RV0890C-RELATED"/>
    <property type="match status" value="1"/>
</dbReference>
<dbReference type="Pfam" id="PF13424">
    <property type="entry name" value="TPR_12"/>
    <property type="match status" value="1"/>
</dbReference>
<evidence type="ECO:0000256" key="2">
    <source>
        <dbReference type="SAM" id="MobiDB-lite"/>
    </source>
</evidence>
<dbReference type="InterPro" id="IPR024983">
    <property type="entry name" value="CHAT_dom"/>
</dbReference>
<dbReference type="Gene3D" id="1.25.40.10">
    <property type="entry name" value="Tetratricopeptide repeat domain"/>
    <property type="match status" value="2"/>
</dbReference>
<dbReference type="InterPro" id="IPR019734">
    <property type="entry name" value="TPR_rpt"/>
</dbReference>